<comment type="caution">
    <text evidence="4">The sequence shown here is derived from an EMBL/GenBank/DDBJ whole genome shotgun (WGS) entry which is preliminary data.</text>
</comment>
<feature type="domain" description="Hydantoinase A/oxoprolinase" evidence="1">
    <location>
        <begin position="202"/>
        <end position="490"/>
    </location>
</feature>
<accession>A0A832QV18</accession>
<dbReference type="InterPro" id="IPR045079">
    <property type="entry name" value="Oxoprolinase-like"/>
</dbReference>
<dbReference type="EMBL" id="DULP01000017">
    <property type="protein sequence ID" value="HHW32731.1"/>
    <property type="molecule type" value="Genomic_DNA"/>
</dbReference>
<dbReference type="InterPro" id="IPR008040">
    <property type="entry name" value="Hydant_A_N"/>
</dbReference>
<dbReference type="InterPro" id="IPR043129">
    <property type="entry name" value="ATPase_NBD"/>
</dbReference>
<feature type="domain" description="Acetophenone carboxylase-like C-terminal" evidence="3">
    <location>
        <begin position="504"/>
        <end position="675"/>
    </location>
</feature>
<reference evidence="4 5" key="1">
    <citation type="journal article" date="2020" name="Biotechnol. Biofuels">
        <title>New insights from the biogas microbiome by comprehensive genome-resolved metagenomics of nearly 1600 species originating from multiple anaerobic digesters.</title>
        <authorList>
            <person name="Campanaro S."/>
            <person name="Treu L."/>
            <person name="Rodriguez-R L.M."/>
            <person name="Kovalovszki A."/>
            <person name="Ziels R.M."/>
            <person name="Maus I."/>
            <person name="Zhu X."/>
            <person name="Kougias P.G."/>
            <person name="Basile A."/>
            <person name="Luo G."/>
            <person name="Schluter A."/>
            <person name="Konstantinidis K.T."/>
            <person name="Angelidaki I."/>
        </authorList>
    </citation>
    <scope>NUCLEOTIDE SEQUENCE [LARGE SCALE GENOMIC DNA]</scope>
    <source>
        <strain evidence="4">AS04akNAM_125</strain>
    </source>
</reference>
<gene>
    <name evidence="4" type="ORF">GXX24_01105</name>
</gene>
<feature type="domain" description="Hydantoinase/oxoprolinase N-terminal" evidence="2">
    <location>
        <begin position="3"/>
        <end position="181"/>
    </location>
</feature>
<dbReference type="Pfam" id="PF19278">
    <property type="entry name" value="Hydant_A_C"/>
    <property type="match status" value="1"/>
</dbReference>
<dbReference type="Pfam" id="PF01968">
    <property type="entry name" value="Hydantoinase_A"/>
    <property type="match status" value="1"/>
</dbReference>
<evidence type="ECO:0000259" key="1">
    <source>
        <dbReference type="Pfam" id="PF01968"/>
    </source>
</evidence>
<evidence type="ECO:0000313" key="5">
    <source>
        <dbReference type="Proteomes" id="UP000580830"/>
    </source>
</evidence>
<proteinExistence type="predicted"/>
<dbReference type="AlphaFoldDB" id="A0A832QV18"/>
<dbReference type="RefSeq" id="WP_303728904.1">
    <property type="nucleotide sequence ID" value="NZ_DULP01000017.1"/>
</dbReference>
<evidence type="ECO:0000259" key="3">
    <source>
        <dbReference type="Pfam" id="PF19278"/>
    </source>
</evidence>
<dbReference type="InterPro" id="IPR002821">
    <property type="entry name" value="Hydantoinase_A"/>
</dbReference>
<sequence length="682" mass="71009">MRRIGVDTGGTFCDIVLVDDESGEVTVTKVPSQPRHPDRAIIAGVEQLLGLAGRKLSEIDTLSHGTTVATNAVITGRLARAGMLTSEGTRDVLEIGSQQRPTLYDLHQTSQPVLIPRDRRLDVPGRISADGAEVAPIDEEAVRAAVQKLIDEKVEAVAIAGLFSFLRPEHERRIRDIVRHMAPEIYVACSSDISPEIREFPRYATTAVNAVLAPVLDPYLRQLEQTLKENGLDAPLYIMQSSGGVATIEQSAGEGAHNLVLSGPAAGIIGAAAIASKSGFDNIITLDVGGTSADVGLATGGAPRTRHDMELPGGLPLKTRNLEIEAIGTGGGSIAWVDAGGALQVGPQSAGADPGPVCYGIGGTEPTLTDAQVVLGRLNPAGLLNGALSIDIGAARRAMADLGAKLGLSAEQAALGVVAVANANMAGAIRLRAARHGDDLRDFALVAAGGAGPLSGASLAGELGMTAVCVPPNPGLLSAVGLLSSNLRRDYTAPLLILGTKLKAGQVRAALDELRQRADAGLEKDGIARDARRFEHSLDLRYVGQDYTVAVPIEAETEPAAAIAEFHALHEKVYGFSAPGEQVEVASVRLVAWGLFPPLASRPGMSAAPGTPRSRRPVWFEETAGFVDTPIYARSDLAAGQALDGPAIVEQLDTTTVVPPGWTATTDDLGVLILRAKEQSNG</sequence>
<name>A0A832QV18_9RHOB</name>
<protein>
    <submittedName>
        <fullName evidence="4">Hydantoinase/oxoprolinase family protein</fullName>
    </submittedName>
</protein>
<evidence type="ECO:0000313" key="4">
    <source>
        <dbReference type="EMBL" id="HHW32731.1"/>
    </source>
</evidence>
<dbReference type="PANTHER" id="PTHR11365:SF23">
    <property type="entry name" value="HYPOTHETICAL 5-OXOPROLINASE (EUROFUNG)-RELATED"/>
    <property type="match status" value="1"/>
</dbReference>
<dbReference type="GO" id="GO:0017168">
    <property type="term" value="F:5-oxoprolinase (ATP-hydrolyzing) activity"/>
    <property type="evidence" value="ECO:0007669"/>
    <property type="project" value="TreeGrafter"/>
</dbReference>
<dbReference type="PANTHER" id="PTHR11365">
    <property type="entry name" value="5-OXOPROLINASE RELATED"/>
    <property type="match status" value="1"/>
</dbReference>
<dbReference type="Proteomes" id="UP000580830">
    <property type="component" value="Unassembled WGS sequence"/>
</dbReference>
<dbReference type="Pfam" id="PF05378">
    <property type="entry name" value="Hydant_A_N"/>
    <property type="match status" value="1"/>
</dbReference>
<dbReference type="GO" id="GO:0006749">
    <property type="term" value="P:glutathione metabolic process"/>
    <property type="evidence" value="ECO:0007669"/>
    <property type="project" value="TreeGrafter"/>
</dbReference>
<dbReference type="SUPFAM" id="SSF53067">
    <property type="entry name" value="Actin-like ATPase domain"/>
    <property type="match status" value="1"/>
</dbReference>
<evidence type="ECO:0000259" key="2">
    <source>
        <dbReference type="Pfam" id="PF05378"/>
    </source>
</evidence>
<dbReference type="InterPro" id="IPR049517">
    <property type="entry name" value="ACX-like_C"/>
</dbReference>
<organism evidence="4 5">
    <name type="scientific">Paracoccus solventivorans</name>
    <dbReference type="NCBI Taxonomy" id="53463"/>
    <lineage>
        <taxon>Bacteria</taxon>
        <taxon>Pseudomonadati</taxon>
        <taxon>Pseudomonadota</taxon>
        <taxon>Alphaproteobacteria</taxon>
        <taxon>Rhodobacterales</taxon>
        <taxon>Paracoccaceae</taxon>
        <taxon>Paracoccus</taxon>
    </lineage>
</organism>
<dbReference type="GO" id="GO:0005829">
    <property type="term" value="C:cytosol"/>
    <property type="evidence" value="ECO:0007669"/>
    <property type="project" value="TreeGrafter"/>
</dbReference>